<dbReference type="EMBL" id="FXXQ01000010">
    <property type="protein sequence ID" value="SMX24831.1"/>
    <property type="molecule type" value="Genomic_DNA"/>
</dbReference>
<keyword evidence="1" id="KW-0812">Transmembrane</keyword>
<organism evidence="3 4">
    <name type="scientific">Boseongicola aestuarii</name>
    <dbReference type="NCBI Taxonomy" id="1470561"/>
    <lineage>
        <taxon>Bacteria</taxon>
        <taxon>Pseudomonadati</taxon>
        <taxon>Pseudomonadota</taxon>
        <taxon>Alphaproteobacteria</taxon>
        <taxon>Rhodobacterales</taxon>
        <taxon>Paracoccaceae</taxon>
        <taxon>Boseongicola</taxon>
    </lineage>
</organism>
<sequence>MVEKSNLRGVAFALTGFAVFSTHDVVIKVLGGSYAPFQILFFSALLGFPVATLMLISDKTPGTLRPVHPWWVLARTAAALITGVSAFYAFSVLPLAQVYAFIFAAPLLITILSIPMLGEKVGTHRWAAVAIGLLGVLIVLRPGAEAFTLGHVAGLTAAAGSALSSVIARKIGAEERSAVMMLYPMLANVAIMGMILPFVYVPMPIEHLGLLAIVAVFGFIGALCTILAYRSGDAAIVAPMQYSQIIWAAVFGAAFFNEFPDRFTWIGAGVIVLAGVYVVLRESMSGKSNNTPVLHTRSRAETGTTPRISAMLRARSDRVLPGYEALALKQQRR</sequence>
<feature type="transmembrane region" description="Helical" evidence="1">
    <location>
        <begin position="34"/>
        <end position="56"/>
    </location>
</feature>
<dbReference type="SUPFAM" id="SSF103481">
    <property type="entry name" value="Multidrug resistance efflux transporter EmrE"/>
    <property type="match status" value="2"/>
</dbReference>
<feature type="transmembrane region" description="Helical" evidence="1">
    <location>
        <begin position="96"/>
        <end position="114"/>
    </location>
</feature>
<keyword evidence="1" id="KW-1133">Transmembrane helix</keyword>
<feature type="transmembrane region" description="Helical" evidence="1">
    <location>
        <begin position="68"/>
        <end position="90"/>
    </location>
</feature>
<dbReference type="Pfam" id="PF00892">
    <property type="entry name" value="EamA"/>
    <property type="match status" value="2"/>
</dbReference>
<dbReference type="PANTHER" id="PTHR22911">
    <property type="entry name" value="ACYL-MALONYL CONDENSING ENZYME-RELATED"/>
    <property type="match status" value="1"/>
</dbReference>
<feature type="domain" description="EamA" evidence="2">
    <location>
        <begin position="8"/>
        <end position="140"/>
    </location>
</feature>
<dbReference type="RefSeq" id="WP_093975035.1">
    <property type="nucleotide sequence ID" value="NZ_FXXQ01000010.1"/>
</dbReference>
<feature type="transmembrane region" description="Helical" evidence="1">
    <location>
        <begin position="149"/>
        <end position="168"/>
    </location>
</feature>
<dbReference type="Proteomes" id="UP000201838">
    <property type="component" value="Unassembled WGS sequence"/>
</dbReference>
<evidence type="ECO:0000259" key="2">
    <source>
        <dbReference type="Pfam" id="PF00892"/>
    </source>
</evidence>
<dbReference type="AlphaFoldDB" id="A0A238J3C8"/>
<dbReference type="GO" id="GO:0016020">
    <property type="term" value="C:membrane"/>
    <property type="evidence" value="ECO:0007669"/>
    <property type="project" value="InterPro"/>
</dbReference>
<feature type="transmembrane region" description="Helical" evidence="1">
    <location>
        <begin position="180"/>
        <end position="201"/>
    </location>
</feature>
<keyword evidence="4" id="KW-1185">Reference proteome</keyword>
<keyword evidence="1" id="KW-0472">Membrane</keyword>
<protein>
    <submittedName>
        <fullName evidence="3">EamA-like transporter family protein</fullName>
    </submittedName>
</protein>
<dbReference type="Gene3D" id="1.10.3730.20">
    <property type="match status" value="1"/>
</dbReference>
<gene>
    <name evidence="3" type="ORF">BOA8489_02961</name>
</gene>
<evidence type="ECO:0000313" key="4">
    <source>
        <dbReference type="Proteomes" id="UP000201838"/>
    </source>
</evidence>
<evidence type="ECO:0000313" key="3">
    <source>
        <dbReference type="EMBL" id="SMX24831.1"/>
    </source>
</evidence>
<dbReference type="OrthoDB" id="7818056at2"/>
<feature type="transmembrane region" description="Helical" evidence="1">
    <location>
        <begin position="262"/>
        <end position="280"/>
    </location>
</feature>
<feature type="transmembrane region" description="Helical" evidence="1">
    <location>
        <begin position="126"/>
        <end position="143"/>
    </location>
</feature>
<dbReference type="InterPro" id="IPR037185">
    <property type="entry name" value="EmrE-like"/>
</dbReference>
<accession>A0A238J3C8</accession>
<reference evidence="3 4" key="1">
    <citation type="submission" date="2017-05" db="EMBL/GenBank/DDBJ databases">
        <authorList>
            <person name="Song R."/>
            <person name="Chenine A.L."/>
            <person name="Ruprecht R.M."/>
        </authorList>
    </citation>
    <scope>NUCLEOTIDE SEQUENCE [LARGE SCALE GENOMIC DNA]</scope>
    <source>
        <strain evidence="3 4">CECT 8489</strain>
    </source>
</reference>
<evidence type="ECO:0000256" key="1">
    <source>
        <dbReference type="SAM" id="Phobius"/>
    </source>
</evidence>
<proteinExistence type="predicted"/>
<dbReference type="InterPro" id="IPR000620">
    <property type="entry name" value="EamA_dom"/>
</dbReference>
<feature type="domain" description="EamA" evidence="2">
    <location>
        <begin position="149"/>
        <end position="279"/>
    </location>
</feature>
<name>A0A238J3C8_9RHOB</name>
<dbReference type="PANTHER" id="PTHR22911:SF135">
    <property type="entry name" value="BLR4310 PROTEIN"/>
    <property type="match status" value="1"/>
</dbReference>
<feature type="transmembrane region" description="Helical" evidence="1">
    <location>
        <begin position="207"/>
        <end position="229"/>
    </location>
</feature>